<dbReference type="Pfam" id="PF01244">
    <property type="entry name" value="Peptidase_M19"/>
    <property type="match status" value="1"/>
</dbReference>
<keyword evidence="2" id="KW-1185">Reference proteome</keyword>
<dbReference type="GO" id="GO:0006508">
    <property type="term" value="P:proteolysis"/>
    <property type="evidence" value="ECO:0007669"/>
    <property type="project" value="InterPro"/>
</dbReference>
<name>A0A3A6PZI9_9BACL</name>
<reference evidence="1 2" key="1">
    <citation type="submission" date="2018-09" db="EMBL/GenBank/DDBJ databases">
        <title>Paenibacillus aracenensis nov. sp. isolated from a cave in southern Spain.</title>
        <authorList>
            <person name="Jurado V."/>
            <person name="Gutierrez-Patricio S."/>
            <person name="Gonzalez-Pimentel J.L."/>
            <person name="Miller A.Z."/>
            <person name="Laiz L."/>
            <person name="Saiz-Jimenez C."/>
        </authorList>
    </citation>
    <scope>NUCLEOTIDE SEQUENCE [LARGE SCALE GENOMIC DNA]</scope>
    <source>
        <strain evidence="1 2">JCM 19203</strain>
    </source>
</reference>
<dbReference type="PROSITE" id="PS51365">
    <property type="entry name" value="RENAL_DIPEPTIDASE_2"/>
    <property type="match status" value="1"/>
</dbReference>
<dbReference type="CDD" id="cd01301">
    <property type="entry name" value="rDP_like"/>
    <property type="match status" value="1"/>
</dbReference>
<dbReference type="Proteomes" id="UP000267798">
    <property type="component" value="Unassembled WGS sequence"/>
</dbReference>
<dbReference type="EMBL" id="QXQB01000001">
    <property type="protein sequence ID" value="RJX40723.1"/>
    <property type="molecule type" value="Genomic_DNA"/>
</dbReference>
<dbReference type="SUPFAM" id="SSF51556">
    <property type="entry name" value="Metallo-dependent hydrolases"/>
    <property type="match status" value="1"/>
</dbReference>
<sequence>MVMEIADFHCDVLSKLLKDRELNFQGNKPGILDVTLDRLKEGGVVLQTFAVFISPNRHDYHGIDPILESIDLLYEKVLCHPELKLIRTASDLDTCLQEGKIGALLSLEGVGGLRGRLSMLRLLKRLGVRAAGLTWNDANWAADGVMESRGGGLTEQGAALVQECNRLGIIVDVSHLSERAFWDVAALSARPIVASHSNVRELCDHPRNLTELQLRAIMESGGLIGITYVPQFLRASGDAKIDDVLRHVEHICALGGEKHLALGSDFDGIDRHVQGLAHPGQVAALHEALLKRYSAEQAGGIMSGNAISFLRGQLPAD</sequence>
<evidence type="ECO:0000313" key="2">
    <source>
        <dbReference type="Proteomes" id="UP000267798"/>
    </source>
</evidence>
<dbReference type="InterPro" id="IPR032466">
    <property type="entry name" value="Metal_Hydrolase"/>
</dbReference>
<proteinExistence type="predicted"/>
<dbReference type="Gene3D" id="3.20.20.140">
    <property type="entry name" value="Metal-dependent hydrolases"/>
    <property type="match status" value="1"/>
</dbReference>
<dbReference type="PANTHER" id="PTHR10443">
    <property type="entry name" value="MICROSOMAL DIPEPTIDASE"/>
    <property type="match status" value="1"/>
</dbReference>
<dbReference type="InterPro" id="IPR008257">
    <property type="entry name" value="Pept_M19"/>
</dbReference>
<gene>
    <name evidence="1" type="ORF">D3P09_01515</name>
</gene>
<dbReference type="PANTHER" id="PTHR10443:SF12">
    <property type="entry name" value="DIPEPTIDASE"/>
    <property type="match status" value="1"/>
</dbReference>
<evidence type="ECO:0000313" key="1">
    <source>
        <dbReference type="EMBL" id="RJX40723.1"/>
    </source>
</evidence>
<protein>
    <submittedName>
        <fullName evidence="1">Membrane dipeptidase</fullName>
    </submittedName>
</protein>
<dbReference type="GO" id="GO:0070573">
    <property type="term" value="F:metallodipeptidase activity"/>
    <property type="evidence" value="ECO:0007669"/>
    <property type="project" value="InterPro"/>
</dbReference>
<organism evidence="1 2">
    <name type="scientific">Paenibacillus pinisoli</name>
    <dbReference type="NCBI Taxonomy" id="1276110"/>
    <lineage>
        <taxon>Bacteria</taxon>
        <taxon>Bacillati</taxon>
        <taxon>Bacillota</taxon>
        <taxon>Bacilli</taxon>
        <taxon>Bacillales</taxon>
        <taxon>Paenibacillaceae</taxon>
        <taxon>Paenibacillus</taxon>
    </lineage>
</organism>
<dbReference type="AlphaFoldDB" id="A0A3A6PZI9"/>
<comment type="caution">
    <text evidence="1">The sequence shown here is derived from an EMBL/GenBank/DDBJ whole genome shotgun (WGS) entry which is preliminary data.</text>
</comment>
<accession>A0A3A6PZI9</accession>
<dbReference type="OrthoDB" id="9804920at2"/>